<evidence type="ECO:0000313" key="9">
    <source>
        <dbReference type="Ensembl" id="ENSTMTP00000008080.1"/>
    </source>
</evidence>
<dbReference type="GeneTree" id="ENSGT00940000154486"/>
<dbReference type="Pfam" id="PF14598">
    <property type="entry name" value="PAS_11"/>
    <property type="match status" value="1"/>
</dbReference>
<dbReference type="FunFam" id="3.30.450.20:FF:000035">
    <property type="entry name" value="Aryl hydrocarbon receptor"/>
    <property type="match status" value="1"/>
</dbReference>
<feature type="domain" description="BHLH" evidence="8">
    <location>
        <begin position="195"/>
        <end position="248"/>
    </location>
</feature>
<dbReference type="Ensembl" id="ENSTMTT00000008348.1">
    <property type="protein sequence ID" value="ENSTMTP00000008080.1"/>
    <property type="gene ID" value="ENSTMTG00000005891.1"/>
</dbReference>
<evidence type="ECO:0008006" key="11">
    <source>
        <dbReference type="Google" id="ProtNLM"/>
    </source>
</evidence>
<dbReference type="Pfam" id="PF00989">
    <property type="entry name" value="PAS"/>
    <property type="match status" value="1"/>
</dbReference>
<evidence type="ECO:0000313" key="10">
    <source>
        <dbReference type="Proteomes" id="UP000472274"/>
    </source>
</evidence>
<dbReference type="PANTHER" id="PTHR10649:SF17">
    <property type="entry name" value="ARYL HYDROCARBON RECEPTOR 2"/>
    <property type="match status" value="1"/>
</dbReference>
<feature type="domain" description="PAS" evidence="7">
    <location>
        <begin position="290"/>
        <end position="353"/>
    </location>
</feature>
<organism evidence="9 10">
    <name type="scientific">Terrapene triunguis</name>
    <name type="common">Three-toed box turtle</name>
    <dbReference type="NCBI Taxonomy" id="2587831"/>
    <lineage>
        <taxon>Eukaryota</taxon>
        <taxon>Metazoa</taxon>
        <taxon>Chordata</taxon>
        <taxon>Craniata</taxon>
        <taxon>Vertebrata</taxon>
        <taxon>Euteleostomi</taxon>
        <taxon>Archelosauria</taxon>
        <taxon>Testudinata</taxon>
        <taxon>Testudines</taxon>
        <taxon>Cryptodira</taxon>
        <taxon>Durocryptodira</taxon>
        <taxon>Testudinoidea</taxon>
        <taxon>Emydidae</taxon>
        <taxon>Terrapene</taxon>
    </lineage>
</organism>
<evidence type="ECO:0000256" key="3">
    <source>
        <dbReference type="ARBA" id="ARBA00023125"/>
    </source>
</evidence>
<dbReference type="Proteomes" id="UP000472274">
    <property type="component" value="Unplaced"/>
</dbReference>
<dbReference type="InParanoid" id="A0A674IGV9"/>
<dbReference type="InterPro" id="IPR011598">
    <property type="entry name" value="bHLH_dom"/>
</dbReference>
<dbReference type="Gene3D" id="3.30.450.20">
    <property type="entry name" value="PAS domain"/>
    <property type="match status" value="2"/>
</dbReference>
<keyword evidence="10" id="KW-1185">Reference proteome</keyword>
<dbReference type="PROSITE" id="PS50112">
    <property type="entry name" value="PAS"/>
    <property type="match status" value="1"/>
</dbReference>
<keyword evidence="4" id="KW-0804">Transcription</keyword>
<accession>A0A674IGV9</accession>
<evidence type="ECO:0000256" key="6">
    <source>
        <dbReference type="SAM" id="MobiDB-lite"/>
    </source>
</evidence>
<feature type="compositionally biased region" description="Polar residues" evidence="6">
    <location>
        <begin position="1044"/>
        <end position="1055"/>
    </location>
</feature>
<proteinExistence type="predicted"/>
<protein>
    <recommendedName>
        <fullName evidence="11">Aryl hydrocarbon receptor 2</fullName>
    </recommendedName>
</protein>
<dbReference type="InterPro" id="IPR000014">
    <property type="entry name" value="PAS"/>
</dbReference>
<dbReference type="InterPro" id="IPR013767">
    <property type="entry name" value="PAS_fold"/>
</dbReference>
<dbReference type="CDD" id="cd00130">
    <property type="entry name" value="PAS"/>
    <property type="match status" value="2"/>
</dbReference>
<name>A0A674IGV9_9SAUR</name>
<dbReference type="GO" id="GO:0004879">
    <property type="term" value="F:nuclear receptor activity"/>
    <property type="evidence" value="ECO:0007669"/>
    <property type="project" value="TreeGrafter"/>
</dbReference>
<evidence type="ECO:0000256" key="5">
    <source>
        <dbReference type="ARBA" id="ARBA00023242"/>
    </source>
</evidence>
<dbReference type="GO" id="GO:0000976">
    <property type="term" value="F:transcription cis-regulatory region binding"/>
    <property type="evidence" value="ECO:0007669"/>
    <property type="project" value="TreeGrafter"/>
</dbReference>
<dbReference type="Gene3D" id="4.10.280.10">
    <property type="entry name" value="Helix-loop-helix DNA-binding domain"/>
    <property type="match status" value="1"/>
</dbReference>
<dbReference type="CDD" id="cd19696">
    <property type="entry name" value="bHLH-PAS_AhR_like"/>
    <property type="match status" value="1"/>
</dbReference>
<reference evidence="9" key="2">
    <citation type="submission" date="2025-09" db="UniProtKB">
        <authorList>
            <consortium name="Ensembl"/>
        </authorList>
    </citation>
    <scope>IDENTIFICATION</scope>
</reference>
<dbReference type="SUPFAM" id="SSF55785">
    <property type="entry name" value="PYP-like sensor domain (PAS domain)"/>
    <property type="match status" value="2"/>
</dbReference>
<keyword evidence="2" id="KW-0805">Transcription regulation</keyword>
<feature type="region of interest" description="Disordered" evidence="6">
    <location>
        <begin position="1"/>
        <end position="37"/>
    </location>
</feature>
<evidence type="ECO:0000256" key="1">
    <source>
        <dbReference type="ARBA" id="ARBA00004123"/>
    </source>
</evidence>
<dbReference type="PANTHER" id="PTHR10649">
    <property type="entry name" value="ARYL HYDROCARBON RECEPTOR"/>
    <property type="match status" value="1"/>
</dbReference>
<evidence type="ECO:0000256" key="4">
    <source>
        <dbReference type="ARBA" id="ARBA00023163"/>
    </source>
</evidence>
<feature type="region of interest" description="Disordered" evidence="6">
    <location>
        <begin position="359"/>
        <end position="380"/>
    </location>
</feature>
<feature type="region of interest" description="Disordered" evidence="6">
    <location>
        <begin position="139"/>
        <end position="165"/>
    </location>
</feature>
<dbReference type="InterPro" id="IPR035965">
    <property type="entry name" value="PAS-like_dom_sf"/>
</dbReference>
<dbReference type="InterPro" id="IPR039091">
    <property type="entry name" value="AHR/AHRR"/>
</dbReference>
<feature type="region of interest" description="Disordered" evidence="6">
    <location>
        <begin position="1029"/>
        <end position="1056"/>
    </location>
</feature>
<feature type="region of interest" description="Disordered" evidence="6">
    <location>
        <begin position="177"/>
        <end position="207"/>
    </location>
</feature>
<reference evidence="9" key="1">
    <citation type="submission" date="2025-08" db="UniProtKB">
        <authorList>
            <consortium name="Ensembl"/>
        </authorList>
    </citation>
    <scope>IDENTIFICATION</scope>
</reference>
<dbReference type="GO" id="GO:0046983">
    <property type="term" value="F:protein dimerization activity"/>
    <property type="evidence" value="ECO:0007669"/>
    <property type="project" value="InterPro"/>
</dbReference>
<evidence type="ECO:0000256" key="2">
    <source>
        <dbReference type="ARBA" id="ARBA00023015"/>
    </source>
</evidence>
<comment type="subcellular location">
    <subcellularLocation>
        <location evidence="1">Nucleus</location>
    </subcellularLocation>
</comment>
<dbReference type="PROSITE" id="PS50888">
    <property type="entry name" value="BHLH"/>
    <property type="match status" value="1"/>
</dbReference>
<dbReference type="GO" id="GO:0005634">
    <property type="term" value="C:nucleus"/>
    <property type="evidence" value="ECO:0007669"/>
    <property type="project" value="UniProtKB-SubCell"/>
</dbReference>
<dbReference type="SMART" id="SM00091">
    <property type="entry name" value="PAS"/>
    <property type="match status" value="2"/>
</dbReference>
<dbReference type="GO" id="GO:0006805">
    <property type="term" value="P:xenobiotic metabolic process"/>
    <property type="evidence" value="ECO:0007669"/>
    <property type="project" value="InterPro"/>
</dbReference>
<keyword evidence="5" id="KW-0539">Nucleus</keyword>
<dbReference type="GO" id="GO:0034751">
    <property type="term" value="C:aryl hydrocarbon receptor complex"/>
    <property type="evidence" value="ECO:0007669"/>
    <property type="project" value="TreeGrafter"/>
</dbReference>
<dbReference type="AlphaFoldDB" id="A0A674IGV9"/>
<evidence type="ECO:0000259" key="7">
    <source>
        <dbReference type="PROSITE" id="PS50112"/>
    </source>
</evidence>
<evidence type="ECO:0000259" key="8">
    <source>
        <dbReference type="PROSITE" id="PS50888"/>
    </source>
</evidence>
<keyword evidence="3" id="KW-0238">DNA-binding</keyword>
<dbReference type="SUPFAM" id="SSF47459">
    <property type="entry name" value="HLH, helix-loop-helix DNA-binding domain"/>
    <property type="match status" value="1"/>
</dbReference>
<feature type="compositionally biased region" description="Gly residues" evidence="6">
    <location>
        <begin position="17"/>
        <end position="31"/>
    </location>
</feature>
<feature type="compositionally biased region" description="Basic residues" evidence="6">
    <location>
        <begin position="180"/>
        <end position="192"/>
    </location>
</feature>
<dbReference type="FunFam" id="3.30.450.20:FF:000019">
    <property type="entry name" value="Aryl hydrocarbon receptor 1"/>
    <property type="match status" value="1"/>
</dbReference>
<dbReference type="InterPro" id="IPR036638">
    <property type="entry name" value="HLH_DNA-bd_sf"/>
</dbReference>
<sequence length="1279" mass="141574">MQATLLPAFPPRSWQQGGEGPKGAAGKGGNGRQLPTPHCQGLGVNFPIHLKASPRVAVIPGWGVARGAEGAGARPRPAGLYLPSCVNFVPVPAGSGGRAWRGAAGTGRGRGQARATACSSVGALPPFPSRGRPGSVGFPWESGLPPRRPTACQEEQRELSPGGGLCPRLVMLRTGGVYAGKKRKRPVQKSRKPPPPEGVLSNPSKRHRDRLNQELNKLTSLLPFPEDVQARLDKLSVLRLIVGYLKVKSYLMATVPNHGGHLADQPGTLGGNRQMNLQINGETFSEGDMLLQALNGFVIAVTAEGYVFYVSPTVQDYLGFHQSDIIYQSVFELIHTDDRAMFQCQLHWSLNLPPYKEPERGTDAMPHVDSSTTTMDDPQHLPPENSSFLERSFICRFRCLLDNSSGFLALNFHGRLKFLHGQQKRTEDGTLRPPQLALFAIATPLQPLSILELRTKTFIFQTKHKLDFTPVACDSRGEVVLGYTETELCMRGSGYQFVHAADMMHCAENHVKILKTGESGITVFRLLTKKAGWLWVQAKARLVYKGGQPDCIISRQRALSNEEGEEHLCKRSLQLPFHFATGEAVLYENNPPGFLDYLHTKKVSKAKRETPLEQGSIDPNSLLGAMMNQDESIYISHADNVPQFSLADIVDVPEEPWLDDGNKRAVKENDSLLVVIETLFEKSNVDGDISKTLQSLEMDDLELKQWEEILCNMDTKEPVAQGFQERLNDKVTSCVEEILFKKDNGKNLGFPRYDVTASSQALIQQIPLEQIPQSTQLNRLQNQLVNNRKCNQQSNPLVNCHHFWGANSAAATPSGFQNPMYTSQQNSLDHDPQGPLVTNMSQDITSKPEKQALFDQANLLSGNILSSLGFNNQRTTGINLTNPAQVFQPKAPAPVSWGNVIPKNQIHRSSTLLDSNHPAPLKMNSQESQWPDPLVSMTPVITFNQNNSPRGRSLDVWKSATPNQLGIKPMEIESPTLLANNQQNLFGSQVTNPWISSSQPAHNNDQGMQEFSIMQVSPVQALQNEISGSLEQKSSPLEAGHLSGSHSFPQHTSSHGPHLVPHFYNKKQQQMLQNKQLSTQQQQLMQARMYPQALCRPTQIQHNGLPLASSLEPSSWCHVCSRVGNQQMDNILESSLKSSSCSTLSSDVMLASWEYENSGLSFENDVAFPKATHVTSLPQQQNTMPCHGESNPKMCNFQRPKEPILGSSVTPPMEAGLRGPFYQLEPNFPPMSLTDRQMKSQQQLFTYNIQLKQCHQNEENASMEFTPTIAKDSVCFPKY</sequence>